<sequence>MYFPIGYQLPEKDAEIRRDIKHLFQVLSEFTEKKDRVLAMNKFEAPQFVDFPINAYLEVINYYMDKNGAYYAETEPMFKTSTRGNMDWAKTFRDQKPLIQPNGSPVYTQFTVRTSTPNDNKLITHIHRYCVYESFEKLGWLYVPNMPEPPQIPLNVKRFIIILNDKLAHTNNDKDKRLFKAMKDMLEYIDEKTSEKQFYFGTEYFETVWEKLLDRVFGEKNKQDFFPKTHWTLRYGKYKGKDKYPLEPDSIMIYKGKYYVLDAKYYRYGITGEPKDLPNSSSINKQITYGEYIQRQRNLSNESLFNAFIMPYNMANNYFGLSEPFGNIGEAVGEWKTNKLNYERIQGIVVDTRYLMYHYRGNPQKSIEALSQSIEETFTTKNEVAAKAKEEILMTNEQVACT</sequence>
<dbReference type="EMBL" id="JAUSWN010000012">
    <property type="protein sequence ID" value="MDQ0479920.1"/>
    <property type="molecule type" value="Genomic_DNA"/>
</dbReference>
<proteinExistence type="predicted"/>
<reference evidence="1 2" key="1">
    <citation type="submission" date="2023-07" db="EMBL/GenBank/DDBJ databases">
        <title>Genomic Encyclopedia of Type Strains, Phase IV (KMG-IV): sequencing the most valuable type-strain genomes for metagenomic binning, comparative biology and taxonomic classification.</title>
        <authorList>
            <person name="Goeker M."/>
        </authorList>
    </citation>
    <scope>NUCLEOTIDE SEQUENCE [LARGE SCALE GENOMIC DNA]</scope>
    <source>
        <strain evidence="1 2">DSM 1400</strain>
    </source>
</reference>
<gene>
    <name evidence="1" type="ORF">QOZ93_001662</name>
</gene>
<dbReference type="Pfam" id="PF09563">
    <property type="entry name" value="RE_LlaJI"/>
    <property type="match status" value="1"/>
</dbReference>
<evidence type="ECO:0000313" key="2">
    <source>
        <dbReference type="Proteomes" id="UP001224418"/>
    </source>
</evidence>
<name>A0ABU0JU46_HATLI</name>
<comment type="caution">
    <text evidence="1">The sequence shown here is derived from an EMBL/GenBank/DDBJ whole genome shotgun (WGS) entry which is preliminary data.</text>
</comment>
<accession>A0ABU0JU46</accession>
<dbReference type="InterPro" id="IPR018579">
    <property type="entry name" value="Restrct_endonuc_II_LlaJI"/>
</dbReference>
<keyword evidence="2" id="KW-1185">Reference proteome</keyword>
<evidence type="ECO:0000313" key="1">
    <source>
        <dbReference type="EMBL" id="MDQ0479920.1"/>
    </source>
</evidence>
<dbReference type="Proteomes" id="UP001224418">
    <property type="component" value="Unassembled WGS sequence"/>
</dbReference>
<organism evidence="1 2">
    <name type="scientific">Hathewaya limosa</name>
    <name type="common">Clostridium limosum</name>
    <dbReference type="NCBI Taxonomy" id="1536"/>
    <lineage>
        <taxon>Bacteria</taxon>
        <taxon>Bacillati</taxon>
        <taxon>Bacillota</taxon>
        <taxon>Clostridia</taxon>
        <taxon>Eubacteriales</taxon>
        <taxon>Clostridiaceae</taxon>
        <taxon>Hathewaya</taxon>
    </lineage>
</organism>
<protein>
    <submittedName>
        <fullName evidence="1">Uncharacterized protein</fullName>
    </submittedName>
</protein>